<keyword evidence="7" id="KW-1185">Reference proteome</keyword>
<dbReference type="Gene3D" id="3.40.50.300">
    <property type="entry name" value="P-loop containing nucleotide triphosphate hydrolases"/>
    <property type="match status" value="1"/>
</dbReference>
<keyword evidence="4" id="KW-0175">Coiled coil</keyword>
<evidence type="ECO:0000313" key="7">
    <source>
        <dbReference type="Proteomes" id="UP001498238"/>
    </source>
</evidence>
<dbReference type="SUPFAM" id="SSF52540">
    <property type="entry name" value="P-loop containing nucleoside triphosphate hydrolases"/>
    <property type="match status" value="1"/>
</dbReference>
<evidence type="ECO:0000313" key="6">
    <source>
        <dbReference type="EMBL" id="GAA0037137.1"/>
    </source>
</evidence>
<reference evidence="6 7" key="1">
    <citation type="submission" date="2024-01" db="EMBL/GenBank/DDBJ databases">
        <title>Characterization of antibiotic resistant novel bacterial strains and their environmental applications.</title>
        <authorList>
            <person name="Manzoor S."/>
            <person name="Abbas S."/>
            <person name="Arshad M."/>
            <person name="Ahmed I."/>
        </authorList>
    </citation>
    <scope>NUCLEOTIDE SEQUENCE [LARGE SCALE GENOMIC DNA]</scope>
    <source>
        <strain evidence="6 7">NCCP-602</strain>
    </source>
</reference>
<evidence type="ECO:0000256" key="3">
    <source>
        <dbReference type="ARBA" id="ARBA00013368"/>
    </source>
</evidence>
<comment type="subunit">
    <text evidence="2">Heterodimer of SbcC and SbcD.</text>
</comment>
<dbReference type="InterPro" id="IPR038729">
    <property type="entry name" value="Rad50/SbcC_AAA"/>
</dbReference>
<dbReference type="RefSeq" id="WP_339393775.1">
    <property type="nucleotide sequence ID" value="NZ_BAAAAF010000016.1"/>
</dbReference>
<accession>A0ABP3CBA2</accession>
<protein>
    <recommendedName>
        <fullName evidence="3">Nuclease SbcCD subunit C</fullName>
    </recommendedName>
</protein>
<proteinExistence type="inferred from homology"/>
<evidence type="ECO:0000256" key="2">
    <source>
        <dbReference type="ARBA" id="ARBA00011322"/>
    </source>
</evidence>
<evidence type="ECO:0000256" key="4">
    <source>
        <dbReference type="SAM" id="Coils"/>
    </source>
</evidence>
<dbReference type="EMBL" id="BAAAAF010000016">
    <property type="protein sequence ID" value="GAA0037137.1"/>
    <property type="molecule type" value="Genomic_DNA"/>
</dbReference>
<dbReference type="Proteomes" id="UP001498238">
    <property type="component" value="Unassembled WGS sequence"/>
</dbReference>
<dbReference type="InterPro" id="IPR027417">
    <property type="entry name" value="P-loop_NTPase"/>
</dbReference>
<organism evidence="6 7">
    <name type="scientific">Brevibacterium metallidurans</name>
    <dbReference type="NCBI Taxonomy" id="1482676"/>
    <lineage>
        <taxon>Bacteria</taxon>
        <taxon>Bacillati</taxon>
        <taxon>Actinomycetota</taxon>
        <taxon>Actinomycetes</taxon>
        <taxon>Micrococcales</taxon>
        <taxon>Brevibacteriaceae</taxon>
        <taxon>Brevibacterium</taxon>
    </lineage>
</organism>
<feature type="domain" description="Rad50/SbcC-type AAA" evidence="5">
    <location>
        <begin position="62"/>
        <end position="173"/>
    </location>
</feature>
<gene>
    <name evidence="6" type="ORF">NCCP602_30990</name>
</gene>
<feature type="coiled-coil region" evidence="4">
    <location>
        <begin position="205"/>
        <end position="232"/>
    </location>
</feature>
<evidence type="ECO:0000259" key="5">
    <source>
        <dbReference type="Pfam" id="PF13476"/>
    </source>
</evidence>
<comment type="caution">
    <text evidence="6">The sequence shown here is derived from an EMBL/GenBank/DDBJ whole genome shotgun (WGS) entry which is preliminary data.</text>
</comment>
<evidence type="ECO:0000256" key="1">
    <source>
        <dbReference type="ARBA" id="ARBA00006930"/>
    </source>
</evidence>
<dbReference type="PANTHER" id="PTHR32114:SF2">
    <property type="entry name" value="ABC TRANSPORTER ABCH.3"/>
    <property type="match status" value="1"/>
</dbReference>
<comment type="similarity">
    <text evidence="1">Belongs to the SMC family. SbcC subfamily.</text>
</comment>
<sequence>MAQPDQATADIVAAIEKSIEAATEDGDELTDEELDDLIEKHLPDMSADAISSTVEAIATIHSLSIRGVRSFGPEQTLRLSEGLTVIYAGNGRGKTSLTDALELAVHGDTSRRIGLPNATTEVKDQVHITHRTSNGKHGASGPPRVRIEFRRRNELAVATWTEFGAPAPNHPDIQILPRRLLRELVNAKRTERAAPLGIALGLSTIETWSAVADELRNRSKQLKDDVVDHLQLLLAELSGEVGVAEANRWANEQGAHPDIFAVPPPPAPWQQLADDLERGERTPQRTTSMSSELEAFLRQFLEIAEPGVTCPACTMAVVPDDRIADIQLSLAESRETREQAELQKALQARRTELEASLASWLRATSPTDEASASRTDDWTEARQRLEELLGNADDSRGSTWCTDVADSLANIEVVRKGVRNESVTTDR</sequence>
<dbReference type="Pfam" id="PF13476">
    <property type="entry name" value="AAA_23"/>
    <property type="match status" value="1"/>
</dbReference>
<dbReference type="PANTHER" id="PTHR32114">
    <property type="entry name" value="ABC TRANSPORTER ABCH.3"/>
    <property type="match status" value="1"/>
</dbReference>
<name>A0ABP3CBA2_9MICO</name>